<dbReference type="OrthoDB" id="4035879at2759"/>
<dbReference type="HOGENOM" id="CLU_758795_0_0_1"/>
<organism evidence="2 3">
    <name type="scientific">Lachancea lanzarotensis</name>
    <dbReference type="NCBI Taxonomy" id="1245769"/>
    <lineage>
        <taxon>Eukaryota</taxon>
        <taxon>Fungi</taxon>
        <taxon>Dikarya</taxon>
        <taxon>Ascomycota</taxon>
        <taxon>Saccharomycotina</taxon>
        <taxon>Saccharomycetes</taxon>
        <taxon>Saccharomycetales</taxon>
        <taxon>Saccharomycetaceae</taxon>
        <taxon>Lachancea</taxon>
    </lineage>
</organism>
<feature type="region of interest" description="Disordered" evidence="1">
    <location>
        <begin position="283"/>
        <end position="341"/>
    </location>
</feature>
<evidence type="ECO:0000313" key="3">
    <source>
        <dbReference type="Proteomes" id="UP000054304"/>
    </source>
</evidence>
<sequence length="341" mass="38043">MSHCEFSEWRIYNVDEKKYYGSVGSSNNLDSFKFCLSANFEPPLVAEFKSEDVNKQALDQGIVVKTDSDVFATVWQLFKSPTSLLRLSLADNKIIVDCLLFGNVASRLTSETIIIDSSSSLAITQAIVKSLSCALGVQTGIVDHLHRTVMQKDHALAFLAASIRDLGFDDVIRRWAPMNSLNEKTLDSFDFEKWLTEWASTPDDSSKISSPTGSKVDIEDLMLRKVNVNKERRRHLPENTASTSFVADDFGSFNSETQNSGLSEIYPAELTKDLDEAVKIEDSRLKSPVSGLENISEAEKDQNVKRQQTPSSDVAKSSSPETVVDRSPNKKKRKFGRVRVD</sequence>
<name>A0A0C7N662_9SACH</name>
<dbReference type="RefSeq" id="XP_022629637.1">
    <property type="nucleotide sequence ID" value="XM_022771015.1"/>
</dbReference>
<dbReference type="EMBL" id="LN736367">
    <property type="protein sequence ID" value="CEP63420.1"/>
    <property type="molecule type" value="Genomic_DNA"/>
</dbReference>
<evidence type="ECO:0000313" key="2">
    <source>
        <dbReference type="EMBL" id="CEP63420.1"/>
    </source>
</evidence>
<evidence type="ECO:0000256" key="1">
    <source>
        <dbReference type="SAM" id="MobiDB-lite"/>
    </source>
</evidence>
<dbReference type="AlphaFoldDB" id="A0A0C7N662"/>
<dbReference type="GeneID" id="34686925"/>
<feature type="compositionally biased region" description="Basic residues" evidence="1">
    <location>
        <begin position="329"/>
        <end position="341"/>
    </location>
</feature>
<protein>
    <submittedName>
        <fullName evidence="2">LALA0S08e02058g1_1</fullName>
    </submittedName>
</protein>
<proteinExistence type="predicted"/>
<keyword evidence="3" id="KW-1185">Reference proteome</keyword>
<gene>
    <name evidence="2" type="ORF">LALA0_S08e02058g</name>
</gene>
<reference evidence="2 3" key="1">
    <citation type="submission" date="2014-12" db="EMBL/GenBank/DDBJ databases">
        <authorList>
            <person name="Neuveglise Cecile"/>
        </authorList>
    </citation>
    <scope>NUCLEOTIDE SEQUENCE [LARGE SCALE GENOMIC DNA]</scope>
    <source>
        <strain evidence="2 3">CBS 12615</strain>
    </source>
</reference>
<feature type="compositionally biased region" description="Polar residues" evidence="1">
    <location>
        <begin position="305"/>
        <end position="321"/>
    </location>
</feature>
<dbReference type="Proteomes" id="UP000054304">
    <property type="component" value="Unassembled WGS sequence"/>
</dbReference>
<accession>A0A0C7N662</accession>